<dbReference type="GO" id="GO:0106274">
    <property type="term" value="F:NAD+-protein-arginine ADP-ribosyltransferase activity"/>
    <property type="evidence" value="ECO:0007669"/>
    <property type="project" value="UniProtKB-EC"/>
</dbReference>
<sequence length="301" mass="34989">MLVGLIFLLYQPSKKLYFPYQNYMPWYFSKAFTLSFRSVLLRLWLDCYPLDMAPNSVDDMYDGCEDKMKGIIEPLLNKEQREEFKDAWSAAQNYYKTKIVYYTTLYKLKSLLSNTPKLKKNQIMAVHAYTLETPALYSKFNVAVRTQKPDYKTETFKYHAVHFFLTMALRSLNHNSNCVTSYRRTKCNFKTAINSEIRFGAFTSSTEGSYPPAEFGEKSCFEIYTCFGADISKFSTFPQEKEVLIPPYEVFKVKDIKKRSATNSLWCDAVYKLESTKEPHSNLNCALAIDLTKRTNKAGLH</sequence>
<proteinExistence type="inferred from homology"/>
<reference evidence="11" key="1">
    <citation type="submission" date="2025-08" db="UniProtKB">
        <authorList>
            <consortium name="Ensembl"/>
        </authorList>
    </citation>
    <scope>IDENTIFICATION</scope>
</reference>
<dbReference type="EC" id="2.4.2.31" evidence="10"/>
<evidence type="ECO:0000256" key="7">
    <source>
        <dbReference type="ARBA" id="ARBA00023027"/>
    </source>
</evidence>
<keyword evidence="8" id="KW-1015">Disulfide bond</keyword>
<protein>
    <recommendedName>
        <fullName evidence="10">NAD(P)(+)--arginine ADP-ribosyltransferase</fullName>
        <ecNumber evidence="10">2.4.2.31</ecNumber>
    </recommendedName>
    <alternativeName>
        <fullName evidence="10">Mono(ADP-ribosyl)transferase</fullName>
    </alternativeName>
</protein>
<keyword evidence="2 10" id="KW-0328">Glycosyltransferase</keyword>
<dbReference type="GeneTree" id="ENSGT01030000234601"/>
<keyword evidence="6 10" id="KW-0521">NADP</keyword>
<dbReference type="PROSITE" id="PS51996">
    <property type="entry name" value="TR_MART"/>
    <property type="match status" value="1"/>
</dbReference>
<reference evidence="11" key="2">
    <citation type="submission" date="2025-09" db="UniProtKB">
        <authorList>
            <consortium name="Ensembl"/>
        </authorList>
    </citation>
    <scope>IDENTIFICATION</scope>
</reference>
<evidence type="ECO:0000256" key="10">
    <source>
        <dbReference type="RuleBase" id="RU361228"/>
    </source>
</evidence>
<dbReference type="PANTHER" id="PTHR10339:SF27">
    <property type="entry name" value="NAD(P)(+)--ARGININE ADP-RIBOSYLTRANSFERASE"/>
    <property type="match status" value="1"/>
</dbReference>
<dbReference type="Pfam" id="PF01129">
    <property type="entry name" value="ART"/>
    <property type="match status" value="1"/>
</dbReference>
<accession>A0A3Q2QT99</accession>
<evidence type="ECO:0000256" key="4">
    <source>
        <dbReference type="ARBA" id="ARBA00022695"/>
    </source>
</evidence>
<dbReference type="InterPro" id="IPR050999">
    <property type="entry name" value="ADP-ribosyltransferase_ARG"/>
</dbReference>
<comment type="catalytic activity">
    <reaction evidence="9 10">
        <text>L-arginyl-[protein] + NAD(+) = N(omega)-(ADP-D-ribosyl)-L-arginyl-[protein] + nicotinamide + H(+)</text>
        <dbReference type="Rhea" id="RHEA:19149"/>
        <dbReference type="Rhea" id="RHEA-COMP:10532"/>
        <dbReference type="Rhea" id="RHEA-COMP:15087"/>
        <dbReference type="ChEBI" id="CHEBI:15378"/>
        <dbReference type="ChEBI" id="CHEBI:17154"/>
        <dbReference type="ChEBI" id="CHEBI:29965"/>
        <dbReference type="ChEBI" id="CHEBI:57540"/>
        <dbReference type="ChEBI" id="CHEBI:142554"/>
        <dbReference type="EC" id="2.4.2.31"/>
    </reaction>
</comment>
<name>A0A3Q2QT99_FUNHE</name>
<dbReference type="Gene3D" id="3.90.176.10">
    <property type="entry name" value="Toxin ADP-ribosyltransferase, Chain A, domain 1"/>
    <property type="match status" value="1"/>
</dbReference>
<dbReference type="AlphaFoldDB" id="A0A3Q2QT99"/>
<organism evidence="11 12">
    <name type="scientific">Fundulus heteroclitus</name>
    <name type="common">Killifish</name>
    <name type="synonym">Mummichog</name>
    <dbReference type="NCBI Taxonomy" id="8078"/>
    <lineage>
        <taxon>Eukaryota</taxon>
        <taxon>Metazoa</taxon>
        <taxon>Chordata</taxon>
        <taxon>Craniata</taxon>
        <taxon>Vertebrata</taxon>
        <taxon>Euteleostomi</taxon>
        <taxon>Actinopterygii</taxon>
        <taxon>Neopterygii</taxon>
        <taxon>Teleostei</taxon>
        <taxon>Neoteleostei</taxon>
        <taxon>Acanthomorphata</taxon>
        <taxon>Ovalentaria</taxon>
        <taxon>Atherinomorphae</taxon>
        <taxon>Cyprinodontiformes</taxon>
        <taxon>Fundulidae</taxon>
        <taxon>Fundulus</taxon>
    </lineage>
</organism>
<keyword evidence="4" id="KW-0548">Nucleotidyltransferase</keyword>
<evidence type="ECO:0000256" key="2">
    <source>
        <dbReference type="ARBA" id="ARBA00022676"/>
    </source>
</evidence>
<keyword evidence="12" id="KW-1185">Reference proteome</keyword>
<dbReference type="GO" id="GO:0003950">
    <property type="term" value="F:NAD+ poly-ADP-ribosyltransferase activity"/>
    <property type="evidence" value="ECO:0007669"/>
    <property type="project" value="TreeGrafter"/>
</dbReference>
<dbReference type="STRING" id="8078.ENSFHEP00000030869"/>
<evidence type="ECO:0000313" key="12">
    <source>
        <dbReference type="Proteomes" id="UP000265000"/>
    </source>
</evidence>
<dbReference type="InterPro" id="IPR000768">
    <property type="entry name" value="ART"/>
</dbReference>
<evidence type="ECO:0000313" key="11">
    <source>
        <dbReference type="Ensembl" id="ENSFHEP00000030869.1"/>
    </source>
</evidence>
<evidence type="ECO:0000256" key="5">
    <source>
        <dbReference type="ARBA" id="ARBA00022729"/>
    </source>
</evidence>
<dbReference type="PRINTS" id="PR00970">
    <property type="entry name" value="RIBTRNSFRASE"/>
</dbReference>
<keyword evidence="3 10" id="KW-0808">Transferase</keyword>
<evidence type="ECO:0000256" key="6">
    <source>
        <dbReference type="ARBA" id="ARBA00022857"/>
    </source>
</evidence>
<dbReference type="PANTHER" id="PTHR10339">
    <property type="entry name" value="ADP-RIBOSYLTRANSFERASE"/>
    <property type="match status" value="1"/>
</dbReference>
<evidence type="ECO:0000256" key="1">
    <source>
        <dbReference type="ARBA" id="ARBA00009558"/>
    </source>
</evidence>
<keyword evidence="7 10" id="KW-0520">NAD</keyword>
<evidence type="ECO:0000256" key="3">
    <source>
        <dbReference type="ARBA" id="ARBA00022679"/>
    </source>
</evidence>
<keyword evidence="5" id="KW-0732">Signal</keyword>
<evidence type="ECO:0000256" key="9">
    <source>
        <dbReference type="ARBA" id="ARBA00047597"/>
    </source>
</evidence>
<dbReference type="FunFam" id="3.90.176.10:FF:000001">
    <property type="entry name" value="NAD(P)(+)--arginine ADP-ribosyltransferase"/>
    <property type="match status" value="1"/>
</dbReference>
<comment type="similarity">
    <text evidence="1 10">Belongs to the Arg-specific ADP-ribosyltransferase family.</text>
</comment>
<dbReference type="GO" id="GO:0016779">
    <property type="term" value="F:nucleotidyltransferase activity"/>
    <property type="evidence" value="ECO:0007669"/>
    <property type="project" value="UniProtKB-KW"/>
</dbReference>
<dbReference type="SUPFAM" id="SSF56399">
    <property type="entry name" value="ADP-ribosylation"/>
    <property type="match status" value="1"/>
</dbReference>
<dbReference type="Proteomes" id="UP000265000">
    <property type="component" value="Unplaced"/>
</dbReference>
<dbReference type="Ensembl" id="ENSFHET00000022746.1">
    <property type="protein sequence ID" value="ENSFHEP00000030869.1"/>
    <property type="gene ID" value="ENSFHEG00000016399.1"/>
</dbReference>
<evidence type="ECO:0000256" key="8">
    <source>
        <dbReference type="ARBA" id="ARBA00023157"/>
    </source>
</evidence>